<proteinExistence type="predicted"/>
<dbReference type="SUPFAM" id="SSF46689">
    <property type="entry name" value="Homeodomain-like"/>
    <property type="match status" value="1"/>
</dbReference>
<evidence type="ECO:0000259" key="3">
    <source>
        <dbReference type="PROSITE" id="PS50977"/>
    </source>
</evidence>
<dbReference type="InterPro" id="IPR036271">
    <property type="entry name" value="Tet_transcr_reg_TetR-rel_C_sf"/>
</dbReference>
<dbReference type="InterPro" id="IPR050109">
    <property type="entry name" value="HTH-type_TetR-like_transc_reg"/>
</dbReference>
<reference evidence="5" key="1">
    <citation type="journal article" date="2019" name="Int. J. Syst. Evol. Microbiol.">
        <title>The Global Catalogue of Microorganisms (GCM) 10K type strain sequencing project: providing services to taxonomists for standard genome sequencing and annotation.</title>
        <authorList>
            <consortium name="The Broad Institute Genomics Platform"/>
            <consortium name="The Broad Institute Genome Sequencing Center for Infectious Disease"/>
            <person name="Wu L."/>
            <person name="Ma J."/>
        </authorList>
    </citation>
    <scope>NUCLEOTIDE SEQUENCE [LARGE SCALE GENOMIC DNA]</scope>
    <source>
        <strain evidence="5">CGMCC 1.10759</strain>
    </source>
</reference>
<name>A0ABV8SRX0_9GAMM</name>
<dbReference type="PANTHER" id="PTHR30055">
    <property type="entry name" value="HTH-TYPE TRANSCRIPTIONAL REGULATOR RUTR"/>
    <property type="match status" value="1"/>
</dbReference>
<dbReference type="InterPro" id="IPR009057">
    <property type="entry name" value="Homeodomain-like_sf"/>
</dbReference>
<dbReference type="PROSITE" id="PS50977">
    <property type="entry name" value="HTH_TETR_2"/>
    <property type="match status" value="1"/>
</dbReference>
<accession>A0ABV8SRX0</accession>
<comment type="caution">
    <text evidence="4">The sequence shown here is derived from an EMBL/GenBank/DDBJ whole genome shotgun (WGS) entry which is preliminary data.</text>
</comment>
<dbReference type="PANTHER" id="PTHR30055:SF223">
    <property type="entry name" value="HTH-TYPE TRANSCRIPTIONAL REGULATOR UIDR"/>
    <property type="match status" value="1"/>
</dbReference>
<dbReference type="SUPFAM" id="SSF48498">
    <property type="entry name" value="Tetracyclin repressor-like, C-terminal domain"/>
    <property type="match status" value="1"/>
</dbReference>
<evidence type="ECO:0000313" key="4">
    <source>
        <dbReference type="EMBL" id="MFC4309219.1"/>
    </source>
</evidence>
<dbReference type="InterPro" id="IPR001647">
    <property type="entry name" value="HTH_TetR"/>
</dbReference>
<evidence type="ECO:0000256" key="2">
    <source>
        <dbReference type="PROSITE-ProRule" id="PRU00335"/>
    </source>
</evidence>
<keyword evidence="5" id="KW-1185">Reference proteome</keyword>
<feature type="DNA-binding region" description="H-T-H motif" evidence="2">
    <location>
        <begin position="17"/>
        <end position="36"/>
    </location>
</feature>
<dbReference type="Pfam" id="PF00440">
    <property type="entry name" value="TetR_N"/>
    <property type="match status" value="1"/>
</dbReference>
<sequence length="171" mass="18974">MLDAAQELFLSQSTAAPLDLIATRAGVGRATLFRNFPDRQALFLALLNRSLDRLETEARELRDDPDALLKLLRYCADRIFSNGPLIEYWQAMDPQNPDLQAAVARYIKVFSRPLRQAVATGRCRADLRPPDILLLSSLLSSRAIKRAKNRKALAARSWALTVAAAGLKSKG</sequence>
<evidence type="ECO:0000313" key="5">
    <source>
        <dbReference type="Proteomes" id="UP001595904"/>
    </source>
</evidence>
<dbReference type="EMBL" id="JBHSDU010000003">
    <property type="protein sequence ID" value="MFC4309219.1"/>
    <property type="molecule type" value="Genomic_DNA"/>
</dbReference>
<gene>
    <name evidence="4" type="ORF">ACFPN2_09020</name>
</gene>
<dbReference type="Gene3D" id="1.10.357.10">
    <property type="entry name" value="Tetracycline Repressor, domain 2"/>
    <property type="match status" value="1"/>
</dbReference>
<organism evidence="4 5">
    <name type="scientific">Steroidobacter flavus</name>
    <dbReference type="NCBI Taxonomy" id="1842136"/>
    <lineage>
        <taxon>Bacteria</taxon>
        <taxon>Pseudomonadati</taxon>
        <taxon>Pseudomonadota</taxon>
        <taxon>Gammaproteobacteria</taxon>
        <taxon>Steroidobacterales</taxon>
        <taxon>Steroidobacteraceae</taxon>
        <taxon>Steroidobacter</taxon>
    </lineage>
</organism>
<protein>
    <submittedName>
        <fullName evidence="4">TetR/AcrR family transcriptional regulator</fullName>
    </submittedName>
</protein>
<evidence type="ECO:0000256" key="1">
    <source>
        <dbReference type="ARBA" id="ARBA00023125"/>
    </source>
</evidence>
<dbReference type="RefSeq" id="WP_380596281.1">
    <property type="nucleotide sequence ID" value="NZ_JBHSDU010000003.1"/>
</dbReference>
<feature type="domain" description="HTH tetR-type" evidence="3">
    <location>
        <begin position="1"/>
        <end position="54"/>
    </location>
</feature>
<dbReference type="Proteomes" id="UP001595904">
    <property type="component" value="Unassembled WGS sequence"/>
</dbReference>
<keyword evidence="1 2" id="KW-0238">DNA-binding</keyword>
<dbReference type="PRINTS" id="PR00455">
    <property type="entry name" value="HTHTETR"/>
</dbReference>